<dbReference type="EMBL" id="JH712072">
    <property type="protein sequence ID" value="EFO27586.2"/>
    <property type="molecule type" value="Genomic_DNA"/>
</dbReference>
<evidence type="ECO:0000313" key="1">
    <source>
        <dbReference type="EMBL" id="EFO27586.2"/>
    </source>
</evidence>
<dbReference type="GeneID" id="9938275"/>
<dbReference type="RefSeq" id="XP_003136493.2">
    <property type="nucleotide sequence ID" value="XM_003136445.2"/>
</dbReference>
<dbReference type="AlphaFoldDB" id="A0A1S0UAZ4"/>
<dbReference type="CTD" id="9938275"/>
<accession>A0A1S0UAZ4</accession>
<dbReference type="KEGG" id="loa:LOAG_00905"/>
<protein>
    <submittedName>
        <fullName evidence="1">Uncharacterized protein</fullName>
    </submittedName>
</protein>
<sequence>MEIIQTVYLKLALKAEAYRVEVNNGLKSESETQVGLEPQVTYYHMAFLTQLLLRNSLYTKDENLNKRFSSKYVKFRKY</sequence>
<name>A0A1S0UAZ4_LOALO</name>
<organism evidence="1">
    <name type="scientific">Loa loa</name>
    <name type="common">Eye worm</name>
    <name type="synonym">Filaria loa</name>
    <dbReference type="NCBI Taxonomy" id="7209"/>
    <lineage>
        <taxon>Eukaryota</taxon>
        <taxon>Metazoa</taxon>
        <taxon>Ecdysozoa</taxon>
        <taxon>Nematoda</taxon>
        <taxon>Chromadorea</taxon>
        <taxon>Rhabditida</taxon>
        <taxon>Spirurina</taxon>
        <taxon>Spiruromorpha</taxon>
        <taxon>Filarioidea</taxon>
        <taxon>Onchocercidae</taxon>
        <taxon>Loa</taxon>
    </lineage>
</organism>
<dbReference type="InParanoid" id="A0A1S0UAZ4"/>
<proteinExistence type="predicted"/>
<gene>
    <name evidence="1" type="ORF">LOAG_00905</name>
</gene>
<reference evidence="1" key="1">
    <citation type="submission" date="2012-04" db="EMBL/GenBank/DDBJ databases">
        <title>The Genome Sequence of Loa loa.</title>
        <authorList>
            <consortium name="The Broad Institute Genome Sequencing Platform"/>
            <consortium name="Broad Institute Genome Sequencing Center for Infectious Disease"/>
            <person name="Nutman T.B."/>
            <person name="Fink D.L."/>
            <person name="Russ C."/>
            <person name="Young S."/>
            <person name="Zeng Q."/>
            <person name="Gargeya S."/>
            <person name="Alvarado L."/>
            <person name="Berlin A."/>
            <person name="Chapman S.B."/>
            <person name="Chen Z."/>
            <person name="Freedman E."/>
            <person name="Gellesch M."/>
            <person name="Goldberg J."/>
            <person name="Griggs A."/>
            <person name="Gujja S."/>
            <person name="Heilman E.R."/>
            <person name="Heiman D."/>
            <person name="Howarth C."/>
            <person name="Mehta T."/>
            <person name="Neiman D."/>
            <person name="Pearson M."/>
            <person name="Roberts A."/>
            <person name="Saif S."/>
            <person name="Shea T."/>
            <person name="Shenoy N."/>
            <person name="Sisk P."/>
            <person name="Stolte C."/>
            <person name="Sykes S."/>
            <person name="White J."/>
            <person name="Yandava C."/>
            <person name="Haas B."/>
            <person name="Henn M.R."/>
            <person name="Nusbaum C."/>
            <person name="Birren B."/>
        </authorList>
    </citation>
    <scope>NUCLEOTIDE SEQUENCE [LARGE SCALE GENOMIC DNA]</scope>
</reference>